<organism evidence="1 2">
    <name type="scientific">Ooceraea biroi</name>
    <name type="common">Clonal raider ant</name>
    <name type="synonym">Cerapachys biroi</name>
    <dbReference type="NCBI Taxonomy" id="2015173"/>
    <lineage>
        <taxon>Eukaryota</taxon>
        <taxon>Metazoa</taxon>
        <taxon>Ecdysozoa</taxon>
        <taxon>Arthropoda</taxon>
        <taxon>Hexapoda</taxon>
        <taxon>Insecta</taxon>
        <taxon>Pterygota</taxon>
        <taxon>Neoptera</taxon>
        <taxon>Endopterygota</taxon>
        <taxon>Hymenoptera</taxon>
        <taxon>Apocrita</taxon>
        <taxon>Aculeata</taxon>
        <taxon>Formicoidea</taxon>
        <taxon>Formicidae</taxon>
        <taxon>Dorylinae</taxon>
        <taxon>Ooceraea</taxon>
    </lineage>
</organism>
<dbReference type="AlphaFoldDB" id="A0A026WUG4"/>
<evidence type="ECO:0000313" key="2">
    <source>
        <dbReference type="Proteomes" id="UP000053097"/>
    </source>
</evidence>
<dbReference type="PANTHER" id="PTHR37984:SF9">
    <property type="entry name" value="INTEGRASE CATALYTIC DOMAIN-CONTAINING PROTEIN"/>
    <property type="match status" value="1"/>
</dbReference>
<dbReference type="STRING" id="2015173.A0A026WUG4"/>
<accession>A0A026WUG4</accession>
<dbReference type="Proteomes" id="UP000053097">
    <property type="component" value="Unassembled WGS sequence"/>
</dbReference>
<dbReference type="OMA" id="EISHYVR"/>
<dbReference type="EMBL" id="KK107099">
    <property type="protein sequence ID" value="EZA59685.1"/>
    <property type="molecule type" value="Genomic_DNA"/>
</dbReference>
<dbReference type="OrthoDB" id="7554151at2759"/>
<proteinExistence type="predicted"/>
<reference evidence="1 2" key="1">
    <citation type="journal article" date="2014" name="Curr. Biol.">
        <title>The genome of the clonal raider ant Cerapachys biroi.</title>
        <authorList>
            <person name="Oxley P.R."/>
            <person name="Ji L."/>
            <person name="Fetter-Pruneda I."/>
            <person name="McKenzie S.K."/>
            <person name="Li C."/>
            <person name="Hu H."/>
            <person name="Zhang G."/>
            <person name="Kronauer D.J."/>
        </authorList>
    </citation>
    <scope>NUCLEOTIDE SEQUENCE [LARGE SCALE GENOMIC DNA]</scope>
</reference>
<dbReference type="PANTHER" id="PTHR37984">
    <property type="entry name" value="PROTEIN CBG26694"/>
    <property type="match status" value="1"/>
</dbReference>
<keyword evidence="2" id="KW-1185">Reference proteome</keyword>
<sequence length="124" mass="14592">MRLMWYDYKVIYVPGKQLVLADCLSRNPIEEDHSLKDEFEEEISHYVRFVISHWPVSNSFLQRIKEEQGKDIVCRKLKDFCLGTWPNKDRLPSGLSVYFPLKDSISFSDGFLMYGTRLLIPLSL</sequence>
<protein>
    <submittedName>
        <fullName evidence="1">Uncharacterized protein</fullName>
    </submittedName>
</protein>
<evidence type="ECO:0000313" key="1">
    <source>
        <dbReference type="EMBL" id="EZA59685.1"/>
    </source>
</evidence>
<name>A0A026WUG4_OOCBI</name>
<dbReference type="InterPro" id="IPR050951">
    <property type="entry name" value="Retrovirus_Pol_polyprotein"/>
</dbReference>
<gene>
    <name evidence="1" type="ORF">X777_16668</name>
</gene>